<dbReference type="InterPro" id="IPR026019">
    <property type="entry name" value="Ribul_P_3_epim"/>
</dbReference>
<dbReference type="InterPro" id="IPR000056">
    <property type="entry name" value="Ribul_P_3_epim-like"/>
</dbReference>
<dbReference type="NCBIfam" id="TIGR01163">
    <property type="entry name" value="rpe"/>
    <property type="match status" value="1"/>
</dbReference>
<dbReference type="InterPro" id="IPR013785">
    <property type="entry name" value="Aldolase_TIM"/>
</dbReference>
<dbReference type="Gene3D" id="3.20.20.70">
    <property type="entry name" value="Aldolase class I"/>
    <property type="match status" value="1"/>
</dbReference>
<dbReference type="GO" id="GO:0019323">
    <property type="term" value="P:pentose catabolic process"/>
    <property type="evidence" value="ECO:0007669"/>
    <property type="project" value="UniProtKB-UniRule"/>
</dbReference>
<comment type="cofactor">
    <cofactor evidence="5">
        <name>Fe(2+)</name>
        <dbReference type="ChEBI" id="CHEBI:29033"/>
    </cofactor>
</comment>
<dbReference type="Pfam" id="PF00834">
    <property type="entry name" value="Ribul_P_3_epim"/>
    <property type="match status" value="1"/>
</dbReference>
<evidence type="ECO:0000256" key="10">
    <source>
        <dbReference type="HAMAP-Rule" id="MF_02227"/>
    </source>
</evidence>
<evidence type="ECO:0000256" key="14">
    <source>
        <dbReference type="PIRSR" id="PIRSR001461-3"/>
    </source>
</evidence>
<feature type="binding site" evidence="10 14">
    <location>
        <position position="8"/>
    </location>
    <ligand>
        <name>substrate</name>
    </ligand>
</feature>
<feature type="binding site" evidence="10 13">
    <location>
        <position position="173"/>
    </location>
    <ligand>
        <name>a divalent metal cation</name>
        <dbReference type="ChEBI" id="CHEBI:60240"/>
    </ligand>
</feature>
<dbReference type="PANTHER" id="PTHR11749">
    <property type="entry name" value="RIBULOSE-5-PHOSPHATE-3-EPIMERASE"/>
    <property type="match status" value="1"/>
</dbReference>
<feature type="binding site" evidence="10 13">
    <location>
        <position position="31"/>
    </location>
    <ligand>
        <name>a divalent metal cation</name>
        <dbReference type="ChEBI" id="CHEBI:60240"/>
    </ligand>
</feature>
<evidence type="ECO:0000256" key="6">
    <source>
        <dbReference type="ARBA" id="ARBA00009541"/>
    </source>
</evidence>
<keyword evidence="8 10" id="KW-0479">Metal-binding</keyword>
<feature type="active site" description="Proton donor" evidence="10 12">
    <location>
        <position position="173"/>
    </location>
</feature>
<feature type="binding site" evidence="10 13">
    <location>
        <position position="33"/>
    </location>
    <ligand>
        <name>a divalent metal cation</name>
        <dbReference type="ChEBI" id="CHEBI:60240"/>
    </ligand>
</feature>
<keyword evidence="13" id="KW-0862">Zinc</keyword>
<comment type="similarity">
    <text evidence="6 10 11">Belongs to the ribulose-phosphate 3-epimerase family.</text>
</comment>
<protein>
    <recommendedName>
        <fullName evidence="7 10">Ribulose-phosphate 3-epimerase</fullName>
        <ecNumber evidence="7 10">5.1.3.1</ecNumber>
    </recommendedName>
</protein>
<dbReference type="GO" id="GO:0006098">
    <property type="term" value="P:pentose-phosphate shunt"/>
    <property type="evidence" value="ECO:0007669"/>
    <property type="project" value="UniProtKB-UniRule"/>
</dbReference>
<dbReference type="EMBL" id="CP138335">
    <property type="protein sequence ID" value="XBW07150.1"/>
    <property type="molecule type" value="Genomic_DNA"/>
</dbReference>
<comment type="cofactor">
    <cofactor evidence="3">
        <name>Co(2+)</name>
        <dbReference type="ChEBI" id="CHEBI:48828"/>
    </cofactor>
</comment>
<dbReference type="GO" id="GO:0005737">
    <property type="term" value="C:cytoplasm"/>
    <property type="evidence" value="ECO:0007669"/>
    <property type="project" value="UniProtKB-ARBA"/>
</dbReference>
<evidence type="ECO:0000256" key="7">
    <source>
        <dbReference type="ARBA" id="ARBA00013188"/>
    </source>
</evidence>
<feature type="binding site" evidence="10 14">
    <location>
        <position position="64"/>
    </location>
    <ligand>
        <name>substrate</name>
    </ligand>
</feature>
<accession>A0AAU7V3Z4</accession>
<evidence type="ECO:0000256" key="8">
    <source>
        <dbReference type="ARBA" id="ARBA00022723"/>
    </source>
</evidence>
<comment type="pathway">
    <text evidence="10">Carbohydrate degradation.</text>
</comment>
<dbReference type="GO" id="GO:0004750">
    <property type="term" value="F:D-ribulose-phosphate 3-epimerase activity"/>
    <property type="evidence" value="ECO:0007669"/>
    <property type="project" value="UniProtKB-UniRule"/>
</dbReference>
<evidence type="ECO:0000256" key="9">
    <source>
        <dbReference type="ARBA" id="ARBA00023235"/>
    </source>
</evidence>
<dbReference type="RefSeq" id="WP_350257356.1">
    <property type="nucleotide sequence ID" value="NZ_CP138335.1"/>
</dbReference>
<feature type="binding site" evidence="10">
    <location>
        <begin position="173"/>
        <end position="175"/>
    </location>
    <ligand>
        <name>substrate</name>
    </ligand>
</feature>
<evidence type="ECO:0000256" key="13">
    <source>
        <dbReference type="PIRSR" id="PIRSR001461-2"/>
    </source>
</evidence>
<comment type="cofactor">
    <cofactor evidence="2">
        <name>Mn(2+)</name>
        <dbReference type="ChEBI" id="CHEBI:29035"/>
    </cofactor>
</comment>
<comment type="cofactor">
    <cofactor evidence="10 13">
        <name>a divalent metal cation</name>
        <dbReference type="ChEBI" id="CHEBI:60240"/>
    </cofactor>
    <text evidence="10 13">Binds 1 divalent metal cation per subunit.</text>
</comment>
<reference evidence="15" key="1">
    <citation type="submission" date="2023-11" db="EMBL/GenBank/DDBJ databases">
        <title>Scrofimicrobium hongkongense sp. nov., isolated from a patient with peritonitis.</title>
        <authorList>
            <person name="Lao H.Y."/>
            <person name="Wong A.Y.P."/>
            <person name="Ng T.L."/>
            <person name="Wong R.Y.L."/>
            <person name="Yau M.C.Y."/>
            <person name="Lam J.Y.W."/>
            <person name="Siu G.K.H."/>
        </authorList>
    </citation>
    <scope>NUCLEOTIDE SEQUENCE</scope>
    <source>
        <strain evidence="15">R131</strain>
    </source>
</reference>
<evidence type="ECO:0000256" key="11">
    <source>
        <dbReference type="PIRNR" id="PIRNR001461"/>
    </source>
</evidence>
<keyword evidence="13" id="KW-0464">Manganese</keyword>
<gene>
    <name evidence="10 15" type="primary">rpe</name>
    <name evidence="15" type="ORF">SAC06_05695</name>
</gene>
<evidence type="ECO:0000256" key="5">
    <source>
        <dbReference type="ARBA" id="ARBA00001954"/>
    </source>
</evidence>
<comment type="catalytic activity">
    <reaction evidence="1 10 11">
        <text>D-ribulose 5-phosphate = D-xylulose 5-phosphate</text>
        <dbReference type="Rhea" id="RHEA:13677"/>
        <dbReference type="ChEBI" id="CHEBI:57737"/>
        <dbReference type="ChEBI" id="CHEBI:58121"/>
        <dbReference type="EC" id="5.1.3.1"/>
    </reaction>
</comment>
<keyword evidence="9 10" id="KW-0413">Isomerase</keyword>
<evidence type="ECO:0000256" key="4">
    <source>
        <dbReference type="ARBA" id="ARBA00001947"/>
    </source>
</evidence>
<comment type="function">
    <text evidence="10">Catalyzes the reversible epimerization of D-ribulose 5-phosphate to D-xylulose 5-phosphate.</text>
</comment>
<keyword evidence="10 11" id="KW-0119">Carbohydrate metabolism</keyword>
<dbReference type="PIRSF" id="PIRSF001461">
    <property type="entry name" value="RPE"/>
    <property type="match status" value="1"/>
</dbReference>
<evidence type="ECO:0000256" key="3">
    <source>
        <dbReference type="ARBA" id="ARBA00001941"/>
    </source>
</evidence>
<dbReference type="HAMAP" id="MF_02227">
    <property type="entry name" value="RPE"/>
    <property type="match status" value="1"/>
</dbReference>
<evidence type="ECO:0000256" key="1">
    <source>
        <dbReference type="ARBA" id="ARBA00001782"/>
    </source>
</evidence>
<dbReference type="AlphaFoldDB" id="A0AAU7V3Z4"/>
<dbReference type="PROSITE" id="PS01085">
    <property type="entry name" value="RIBUL_P_3_EPIMER_1"/>
    <property type="match status" value="1"/>
</dbReference>
<feature type="binding site" evidence="14">
    <location>
        <position position="175"/>
    </location>
    <ligand>
        <name>substrate</name>
    </ligand>
</feature>
<sequence length="219" mass="24148">MQIRISPSVLNCDMGRFREELQSIDNADRVHVDVMDNHFVPNLSWGLPIVEAAKQSTEVPIEAHLMIENPDRWARSFADAGCEMVTFHSEAAGAPIRLARELRGAGAKVGLAFKPASAIEPYLDFLDEFDMFLIMTVEPGFGGQKFLPQVLSKTRKLRQLVDQSGIELDIQVDGGINRETVVTAAEAGVNNFVAGSSVFTCADHRGEVDILRRLAQEHS</sequence>
<feature type="active site" description="Proton acceptor" evidence="10 12">
    <location>
        <position position="33"/>
    </location>
</feature>
<feature type="binding site" evidence="10 14">
    <location>
        <begin position="195"/>
        <end position="196"/>
    </location>
    <ligand>
        <name>substrate</name>
    </ligand>
</feature>
<name>A0AAU7V3Z4_9ACTO</name>
<evidence type="ECO:0000256" key="2">
    <source>
        <dbReference type="ARBA" id="ARBA00001936"/>
    </source>
</evidence>
<comment type="cofactor">
    <cofactor evidence="4">
        <name>Zn(2+)</name>
        <dbReference type="ChEBI" id="CHEBI:29105"/>
    </cofactor>
</comment>
<dbReference type="InterPro" id="IPR011060">
    <property type="entry name" value="RibuloseP-bd_barrel"/>
</dbReference>
<keyword evidence="13" id="KW-0170">Cobalt</keyword>
<dbReference type="GO" id="GO:0046872">
    <property type="term" value="F:metal ion binding"/>
    <property type="evidence" value="ECO:0007669"/>
    <property type="project" value="UniProtKB-UniRule"/>
</dbReference>
<evidence type="ECO:0000313" key="15">
    <source>
        <dbReference type="EMBL" id="XBW07150.1"/>
    </source>
</evidence>
<dbReference type="KEGG" id="sapp:SAC06_05695"/>
<organism evidence="15">
    <name type="scientific">Scrofimicrobium appendicitidis</name>
    <dbReference type="NCBI Taxonomy" id="3079930"/>
    <lineage>
        <taxon>Bacteria</taxon>
        <taxon>Bacillati</taxon>
        <taxon>Actinomycetota</taxon>
        <taxon>Actinomycetes</taxon>
        <taxon>Actinomycetales</taxon>
        <taxon>Actinomycetaceae</taxon>
        <taxon>Scrofimicrobium</taxon>
    </lineage>
</organism>
<dbReference type="SUPFAM" id="SSF51366">
    <property type="entry name" value="Ribulose-phoshate binding barrel"/>
    <property type="match status" value="1"/>
</dbReference>
<dbReference type="FunFam" id="3.20.20.70:FF:000004">
    <property type="entry name" value="Ribulose-phosphate 3-epimerase"/>
    <property type="match status" value="1"/>
</dbReference>
<evidence type="ECO:0000256" key="12">
    <source>
        <dbReference type="PIRSR" id="PIRSR001461-1"/>
    </source>
</evidence>
<dbReference type="NCBIfam" id="NF004076">
    <property type="entry name" value="PRK05581.1-4"/>
    <property type="match status" value="1"/>
</dbReference>
<dbReference type="CDD" id="cd00429">
    <property type="entry name" value="RPE"/>
    <property type="match status" value="1"/>
</dbReference>
<feature type="binding site" evidence="10 13">
    <location>
        <position position="64"/>
    </location>
    <ligand>
        <name>a divalent metal cation</name>
        <dbReference type="ChEBI" id="CHEBI:60240"/>
    </ligand>
</feature>
<proteinExistence type="inferred from homology"/>
<dbReference type="EC" id="5.1.3.1" evidence="7 10"/>
<feature type="binding site" evidence="10 14">
    <location>
        <begin position="140"/>
        <end position="143"/>
    </location>
    <ligand>
        <name>substrate</name>
    </ligand>
</feature>